<feature type="binding site" evidence="3">
    <location>
        <begin position="154"/>
        <end position="156"/>
    </location>
    <ligand>
        <name>carboxy-S-adenosyl-L-methionine</name>
        <dbReference type="ChEBI" id="CHEBI:134278"/>
    </ligand>
</feature>
<comment type="caution">
    <text evidence="4">The sequence shown here is derived from an EMBL/GenBank/DDBJ whole genome shotgun (WGS) entry which is preliminary data.</text>
</comment>
<feature type="binding site" evidence="3">
    <location>
        <position position="112"/>
    </location>
    <ligand>
        <name>carboxy-S-adenosyl-L-methionine</name>
        <dbReference type="ChEBI" id="CHEBI:134278"/>
    </ligand>
</feature>
<evidence type="ECO:0000256" key="2">
    <source>
        <dbReference type="ARBA" id="ARBA00022694"/>
    </source>
</evidence>
<dbReference type="SUPFAM" id="SSF53335">
    <property type="entry name" value="S-adenosyl-L-methionine-dependent methyltransferases"/>
    <property type="match status" value="1"/>
</dbReference>
<dbReference type="RefSeq" id="WP_135484782.1">
    <property type="nucleotide sequence ID" value="NZ_SRMF01000013.1"/>
</dbReference>
<evidence type="ECO:0000256" key="1">
    <source>
        <dbReference type="ARBA" id="ARBA00022679"/>
    </source>
</evidence>
<dbReference type="PANTHER" id="PTHR43464">
    <property type="entry name" value="METHYLTRANSFERASE"/>
    <property type="match status" value="1"/>
</dbReference>
<feature type="binding site" evidence="3">
    <location>
        <begin position="182"/>
        <end position="183"/>
    </location>
    <ligand>
        <name>carboxy-S-adenosyl-L-methionine</name>
        <dbReference type="ChEBI" id="CHEBI:134278"/>
    </ligand>
</feature>
<keyword evidence="1 3" id="KW-0808">Transferase</keyword>
<proteinExistence type="inferred from homology"/>
<keyword evidence="2 3" id="KW-0819">tRNA processing</keyword>
<dbReference type="PANTHER" id="PTHR43464:SF95">
    <property type="entry name" value="TRNA U34 CARBOXYMETHYLTRANSFERASE"/>
    <property type="match status" value="1"/>
</dbReference>
<dbReference type="NCBIfam" id="NF011650">
    <property type="entry name" value="PRK15068.1"/>
    <property type="match status" value="1"/>
</dbReference>
<dbReference type="Gene3D" id="3.40.50.150">
    <property type="entry name" value="Vaccinia Virus protein VP39"/>
    <property type="match status" value="1"/>
</dbReference>
<dbReference type="NCBIfam" id="TIGR00452">
    <property type="entry name" value="tRNA 5-methoxyuridine(34)/uridine 5-oxyacetic acid(34) synthase CmoB"/>
    <property type="match status" value="1"/>
</dbReference>
<dbReference type="HAMAP" id="MF_01590">
    <property type="entry name" value="tRNA_carboxymethyltr_CmoB"/>
    <property type="match status" value="1"/>
</dbReference>
<dbReference type="EMBL" id="SRMF01000013">
    <property type="protein sequence ID" value="TGG90367.1"/>
    <property type="molecule type" value="Genomic_DNA"/>
</dbReference>
<dbReference type="GO" id="GO:0016765">
    <property type="term" value="F:transferase activity, transferring alkyl or aryl (other than methyl) groups"/>
    <property type="evidence" value="ECO:0007669"/>
    <property type="project" value="UniProtKB-UniRule"/>
</dbReference>
<evidence type="ECO:0000256" key="3">
    <source>
        <dbReference type="HAMAP-Rule" id="MF_01590"/>
    </source>
</evidence>
<evidence type="ECO:0000313" key="4">
    <source>
        <dbReference type="EMBL" id="TGG90367.1"/>
    </source>
</evidence>
<protein>
    <recommendedName>
        <fullName evidence="3">tRNA U34 carboxymethyltransferase</fullName>
        <ecNumber evidence="3">2.5.1.-</ecNumber>
    </recommendedName>
</protein>
<name>A0A4Z0WA12_9GAMM</name>
<feature type="binding site" evidence="3">
    <location>
        <position position="107"/>
    </location>
    <ligand>
        <name>carboxy-S-adenosyl-L-methionine</name>
        <dbReference type="ChEBI" id="CHEBI:134278"/>
    </ligand>
</feature>
<gene>
    <name evidence="3 4" type="primary">cmoB</name>
    <name evidence="4" type="ORF">E4656_18360</name>
</gene>
<dbReference type="InterPro" id="IPR027555">
    <property type="entry name" value="Mo5U34_MeTrfas-like"/>
</dbReference>
<dbReference type="GO" id="GO:0002098">
    <property type="term" value="P:tRNA wobble uridine modification"/>
    <property type="evidence" value="ECO:0007669"/>
    <property type="project" value="InterPro"/>
</dbReference>
<keyword evidence="5" id="KW-1185">Reference proteome</keyword>
<feature type="binding site" evidence="3">
    <location>
        <position position="132"/>
    </location>
    <ligand>
        <name>carboxy-S-adenosyl-L-methionine</name>
        <dbReference type="ChEBI" id="CHEBI:134278"/>
    </ligand>
</feature>
<dbReference type="InterPro" id="IPR029063">
    <property type="entry name" value="SAM-dependent_MTases_sf"/>
</dbReference>
<feature type="binding site" evidence="3">
    <location>
        <position position="202"/>
    </location>
    <ligand>
        <name>carboxy-S-adenosyl-L-methionine</name>
        <dbReference type="ChEBI" id="CHEBI:134278"/>
    </ligand>
</feature>
<evidence type="ECO:0000313" key="5">
    <source>
        <dbReference type="Proteomes" id="UP000297475"/>
    </source>
</evidence>
<dbReference type="CDD" id="cd02440">
    <property type="entry name" value="AdoMet_MTases"/>
    <property type="match status" value="1"/>
</dbReference>
<sequence>MLLNYDDLLAGLADSPLAHWETPLSVQLHERLQQHNNGNLPRFLDALSRLPDLPASQLAGDASAVTLLNPDALDDARQKQLETGLRALMPWRKGPFDFFGLTIDSEWRCDLKWARVAPHLADLHGRTVLDVGCGNGYYGWRMLGAGARQVIGIDPSWLSVVQHFAVNRYARHARHHVLPLTLESLTPELEAFDTVFSMGVLYHRRSPLDHLEELRQALRPGGELVLETLVVEGEQGLALVPPGRYARMNNVWFLPSVPTLIQWCEKMGFEDVRCVDQSATTVQEQRVTNWKRGQSLADYLDPDNPARTVEGHPAPVRATLLARRPEGGRLQRYHL</sequence>
<organism evidence="4 5">
    <name type="scientific">Natronospirillum operosum</name>
    <dbReference type="NCBI Taxonomy" id="2759953"/>
    <lineage>
        <taxon>Bacteria</taxon>
        <taxon>Pseudomonadati</taxon>
        <taxon>Pseudomonadota</taxon>
        <taxon>Gammaproteobacteria</taxon>
        <taxon>Oceanospirillales</taxon>
        <taxon>Natronospirillaceae</taxon>
        <taxon>Natronospirillum</taxon>
    </lineage>
</organism>
<dbReference type="Proteomes" id="UP000297475">
    <property type="component" value="Unassembled WGS sequence"/>
</dbReference>
<dbReference type="Pfam" id="PF08003">
    <property type="entry name" value="Methyltransf_9"/>
    <property type="match status" value="1"/>
</dbReference>
<feature type="binding site" evidence="3">
    <location>
        <position position="93"/>
    </location>
    <ligand>
        <name>carboxy-S-adenosyl-L-methionine</name>
        <dbReference type="ChEBI" id="CHEBI:134278"/>
    </ligand>
</feature>
<dbReference type="GO" id="GO:0008168">
    <property type="term" value="F:methyltransferase activity"/>
    <property type="evidence" value="ECO:0007669"/>
    <property type="project" value="TreeGrafter"/>
</dbReference>
<dbReference type="OrthoDB" id="9773188at2"/>
<dbReference type="AlphaFoldDB" id="A0A4Z0WA12"/>
<reference evidence="4 5" key="1">
    <citation type="submission" date="2019-04" db="EMBL/GenBank/DDBJ databases">
        <title>Natronospirillum operosus gen. nov., sp. nov., a haloalkaliphilic satellite isolated from decaying biomass of laboratory culture of cyanobacterium Geitlerinema sp. and proposal of Natronospirillaceae fam. nov. and Saccharospirillaceae fam. nov.</title>
        <authorList>
            <person name="Kevbrin V."/>
            <person name="Boltyanskaya Y."/>
            <person name="Koziaeva V."/>
            <person name="Grouzdev D.S."/>
            <person name="Park M."/>
            <person name="Cho J."/>
        </authorList>
    </citation>
    <scope>NUCLEOTIDE SEQUENCE [LARGE SCALE GENOMIC DNA]</scope>
    <source>
        <strain evidence="4 5">G-116</strain>
    </source>
</reference>
<feature type="binding site" evidence="3">
    <location>
        <position position="198"/>
    </location>
    <ligand>
        <name>carboxy-S-adenosyl-L-methionine</name>
        <dbReference type="ChEBI" id="CHEBI:134278"/>
    </ligand>
</feature>
<comment type="function">
    <text evidence="3">Catalyzes carboxymethyl transfer from carboxy-S-adenosyl-L-methionine (Cx-SAM) to 5-hydroxyuridine (ho5U) to form 5-carboxymethoxyuridine (cmo5U) at position 34 in tRNAs.</text>
</comment>
<comment type="subunit">
    <text evidence="3">Homotetramer.</text>
</comment>
<comment type="similarity">
    <text evidence="3">Belongs to the class I-like SAM-binding methyltransferase superfamily. CmoB family.</text>
</comment>
<comment type="catalytic activity">
    <reaction evidence="3">
        <text>carboxy-S-adenosyl-L-methionine + 5-hydroxyuridine(34) in tRNA = 5-carboxymethoxyuridine(34) in tRNA + S-adenosyl-L-homocysteine + H(+)</text>
        <dbReference type="Rhea" id="RHEA:52848"/>
        <dbReference type="Rhea" id="RHEA-COMP:13381"/>
        <dbReference type="Rhea" id="RHEA-COMP:13383"/>
        <dbReference type="ChEBI" id="CHEBI:15378"/>
        <dbReference type="ChEBI" id="CHEBI:57856"/>
        <dbReference type="ChEBI" id="CHEBI:134278"/>
        <dbReference type="ChEBI" id="CHEBI:136877"/>
        <dbReference type="ChEBI" id="CHEBI:136879"/>
    </reaction>
</comment>
<dbReference type="InterPro" id="IPR010017">
    <property type="entry name" value="CmoB"/>
</dbReference>
<feature type="binding site" evidence="3">
    <location>
        <position position="317"/>
    </location>
    <ligand>
        <name>carboxy-S-adenosyl-L-methionine</name>
        <dbReference type="ChEBI" id="CHEBI:134278"/>
    </ligand>
</feature>
<dbReference type="EC" id="2.5.1.-" evidence="3"/>
<accession>A0A4Z0WA12</accession>